<evidence type="ECO:0000313" key="2">
    <source>
        <dbReference type="EMBL" id="OHV30992.1"/>
    </source>
</evidence>
<evidence type="ECO:0000313" key="3">
    <source>
        <dbReference type="Proteomes" id="UP000179627"/>
    </source>
</evidence>
<dbReference type="Pfam" id="PF20091">
    <property type="entry name" value="Abhydrolase_10"/>
    <property type="match status" value="1"/>
</dbReference>
<proteinExistence type="predicted"/>
<name>A0A1S1QD35_9ACTN</name>
<feature type="domain" description="Alpha/beta hydrolase" evidence="1">
    <location>
        <begin position="1"/>
        <end position="373"/>
    </location>
</feature>
<dbReference type="Proteomes" id="UP000179627">
    <property type="component" value="Unassembled WGS sequence"/>
</dbReference>
<accession>A0A1S1QD35</accession>
<reference evidence="3" key="1">
    <citation type="submission" date="2016-07" db="EMBL/GenBank/DDBJ databases">
        <title>Sequence Frankia sp. strain CcI1.17.</title>
        <authorList>
            <person name="Ghodhbane-Gtari F."/>
            <person name="Swanson E."/>
            <person name="Gueddou A."/>
            <person name="Morris K."/>
            <person name="Hezbri K."/>
            <person name="Ktari A."/>
            <person name="Nouioui I."/>
            <person name="Abebe-Akele F."/>
            <person name="Simpson S."/>
            <person name="Thomas K."/>
            <person name="Gtari M."/>
            <person name="Tisa L.S."/>
            <person name="Hurst S."/>
        </authorList>
    </citation>
    <scope>NUCLEOTIDE SEQUENCE [LARGE SCALE GENOMIC DNA]</scope>
    <source>
        <strain evidence="3">Cc1.17</strain>
    </source>
</reference>
<gene>
    <name evidence="2" type="ORF">CC117_27250</name>
</gene>
<protein>
    <recommendedName>
        <fullName evidence="1">Alpha/beta hydrolase domain-containing protein</fullName>
    </recommendedName>
</protein>
<dbReference type="EMBL" id="MBLM01000148">
    <property type="protein sequence ID" value="OHV30992.1"/>
    <property type="molecule type" value="Genomic_DNA"/>
</dbReference>
<comment type="caution">
    <text evidence="2">The sequence shown here is derived from an EMBL/GenBank/DDBJ whole genome shotgun (WGS) entry which is preliminary data.</text>
</comment>
<sequence length="382" mass="39550">MLVRRPAQTERFSGTVVVEWLNVSGGVDADPEWTSLQEEITRRGDIWVGVSAQRIGVLGGPVLVTAPGSEGIAGRGLTALDPARYGSLTHPGDGFSFDIYTQVARAIVAGAGLDGAKPAIVVAAGESQSAAALVTYINGVQPLTRQFDGFFVHSRGAAGLPLVAADQPADLAGALQGRPTILRTDLDAPILNAQTESDLLGVLNSYRARQPDSDRLRLWEVAGTAHADAHLLGPNAAAMKCGAPINNGPMHVVAKAGLRALTTWITTGRAPGAAPRIEVTPGDTPRIRRDADGLAVGGVRTPPVDVPTAALSGEPGPDPSVLCLLLGSAKPLPAGRLAELYPDRAAYQQRYDAALERTVGAGYALPEDRAALAAFAQPDAIG</sequence>
<dbReference type="InterPro" id="IPR045394">
    <property type="entry name" value="Abhydrolase_dom"/>
</dbReference>
<evidence type="ECO:0000259" key="1">
    <source>
        <dbReference type="Pfam" id="PF20091"/>
    </source>
</evidence>
<keyword evidence="3" id="KW-1185">Reference proteome</keyword>
<organism evidence="2 3">
    <name type="scientific">Parafrankia colletiae</name>
    <dbReference type="NCBI Taxonomy" id="573497"/>
    <lineage>
        <taxon>Bacteria</taxon>
        <taxon>Bacillati</taxon>
        <taxon>Actinomycetota</taxon>
        <taxon>Actinomycetes</taxon>
        <taxon>Frankiales</taxon>
        <taxon>Frankiaceae</taxon>
        <taxon>Parafrankia</taxon>
    </lineage>
</organism>
<dbReference type="AlphaFoldDB" id="A0A1S1QD35"/>